<keyword evidence="1" id="KW-0472">Membrane</keyword>
<proteinExistence type="predicted"/>
<accession>A0A7C1SRH0</accession>
<dbReference type="EMBL" id="DRHH01000014">
    <property type="protein sequence ID" value="HEB13858.1"/>
    <property type="molecule type" value="Genomic_DNA"/>
</dbReference>
<gene>
    <name evidence="3" type="ORF">ENI09_00395</name>
</gene>
<keyword evidence="1" id="KW-1133">Transmembrane helix</keyword>
<dbReference type="SUPFAM" id="SSF48317">
    <property type="entry name" value="Acid phosphatase/Vanadium-dependent haloperoxidase"/>
    <property type="match status" value="1"/>
</dbReference>
<dbReference type="AlphaFoldDB" id="A0A7C1SRH0"/>
<dbReference type="Gene3D" id="1.20.144.10">
    <property type="entry name" value="Phosphatidic acid phosphatase type 2/haloperoxidase"/>
    <property type="match status" value="1"/>
</dbReference>
<feature type="domain" description="Phosphatidic acid phosphatase type 2/haloperoxidase" evidence="2">
    <location>
        <begin position="35"/>
        <end position="145"/>
    </location>
</feature>
<evidence type="ECO:0000259" key="2">
    <source>
        <dbReference type="SMART" id="SM00014"/>
    </source>
</evidence>
<dbReference type="Proteomes" id="UP000885744">
    <property type="component" value="Unassembled WGS sequence"/>
</dbReference>
<dbReference type="Pfam" id="PF01569">
    <property type="entry name" value="PAP2"/>
    <property type="match status" value="1"/>
</dbReference>
<feature type="transmembrane region" description="Helical" evidence="1">
    <location>
        <begin position="35"/>
        <end position="58"/>
    </location>
</feature>
<feature type="transmembrane region" description="Helical" evidence="1">
    <location>
        <begin position="130"/>
        <end position="151"/>
    </location>
</feature>
<dbReference type="PANTHER" id="PTHR14969:SF13">
    <property type="entry name" value="AT30094P"/>
    <property type="match status" value="1"/>
</dbReference>
<name>A0A7C1SRH0_UNCKA</name>
<feature type="transmembrane region" description="Helical" evidence="1">
    <location>
        <begin position="106"/>
        <end position="124"/>
    </location>
</feature>
<dbReference type="PANTHER" id="PTHR14969">
    <property type="entry name" value="SPHINGOSINE-1-PHOSPHATE PHOSPHOHYDROLASE"/>
    <property type="match status" value="1"/>
</dbReference>
<feature type="transmembrane region" description="Helical" evidence="1">
    <location>
        <begin position="6"/>
        <end position="28"/>
    </location>
</feature>
<organism evidence="3">
    <name type="scientific">candidate division WWE3 bacterium</name>
    <dbReference type="NCBI Taxonomy" id="2053526"/>
    <lineage>
        <taxon>Bacteria</taxon>
        <taxon>Katanobacteria</taxon>
    </lineage>
</organism>
<protein>
    <submittedName>
        <fullName evidence="3">Phosphatase PAP2 family protein</fullName>
    </submittedName>
</protein>
<reference evidence="3" key="1">
    <citation type="journal article" date="2020" name="mSystems">
        <title>Genome- and Community-Level Interaction Insights into Carbon Utilization and Element Cycling Functions of Hydrothermarchaeota in Hydrothermal Sediment.</title>
        <authorList>
            <person name="Zhou Z."/>
            <person name="Liu Y."/>
            <person name="Xu W."/>
            <person name="Pan J."/>
            <person name="Luo Z.H."/>
            <person name="Li M."/>
        </authorList>
    </citation>
    <scope>NUCLEOTIDE SEQUENCE [LARGE SCALE GENOMIC DNA]</scope>
    <source>
        <strain evidence="3">HyVt-365</strain>
    </source>
</reference>
<sequence length="154" mass="16582">MQVGTNISIFLAEYLIWVCALVIPFLILKSEPHDIVRIVVAVVLAFTISEVLKTLTSVPRPFVAADVEPLISVPQREFYASFPSGHAAFTAALATGLFFTDKLAGLAFFVIAVLVGWGRVLVGVHYPLDILGGFGVGITVAVAVNFLHGLFPVW</sequence>
<evidence type="ECO:0000256" key="1">
    <source>
        <dbReference type="SAM" id="Phobius"/>
    </source>
</evidence>
<dbReference type="GO" id="GO:0042392">
    <property type="term" value="F:sphingosine-1-phosphate phosphatase activity"/>
    <property type="evidence" value="ECO:0007669"/>
    <property type="project" value="TreeGrafter"/>
</dbReference>
<keyword evidence="1" id="KW-0812">Transmembrane</keyword>
<dbReference type="InterPro" id="IPR000326">
    <property type="entry name" value="PAP2/HPO"/>
</dbReference>
<feature type="transmembrane region" description="Helical" evidence="1">
    <location>
        <begin position="78"/>
        <end position="99"/>
    </location>
</feature>
<comment type="caution">
    <text evidence="3">The sequence shown here is derived from an EMBL/GenBank/DDBJ whole genome shotgun (WGS) entry which is preliminary data.</text>
</comment>
<evidence type="ECO:0000313" key="3">
    <source>
        <dbReference type="EMBL" id="HEB13858.1"/>
    </source>
</evidence>
<dbReference type="SMART" id="SM00014">
    <property type="entry name" value="acidPPc"/>
    <property type="match status" value="1"/>
</dbReference>
<dbReference type="InterPro" id="IPR036938">
    <property type="entry name" value="PAP2/HPO_sf"/>
</dbReference>